<gene>
    <name evidence="3" type="ORF">MOBT1_002889</name>
</gene>
<name>A0AAF0E4B2_9BASI</name>
<evidence type="ECO:0000313" key="3">
    <source>
        <dbReference type="EMBL" id="WFD04184.1"/>
    </source>
</evidence>
<dbReference type="GO" id="GO:0003700">
    <property type="term" value="F:DNA-binding transcription factor activity"/>
    <property type="evidence" value="ECO:0007669"/>
    <property type="project" value="InterPro"/>
</dbReference>
<protein>
    <recommendedName>
        <fullName evidence="2">BZIP domain-containing protein</fullName>
    </recommendedName>
</protein>
<evidence type="ECO:0000313" key="4">
    <source>
        <dbReference type="Proteomes" id="UP001214603"/>
    </source>
</evidence>
<feature type="domain" description="BZIP" evidence="2">
    <location>
        <begin position="240"/>
        <end position="255"/>
    </location>
</feature>
<proteinExistence type="predicted"/>
<sequence length="259" mass="28618">MELQKLGSAPDKALIDRLVKQHFPLVQKQRERAVEANTPLPSLEVNAVDALGSTAELGELQNGSDPFSTTCEWDTQNGTESTDLTSDLLNLDFAEDTHEATESPLYAPPFMDPIPPPNDVPNFSAVSAFREPSVEQPNEASESIDPQLVLSLTQPNLPEVAPAAPVSHTGMAVKREPSPLEPIQEQAEPTEPTFTAFTPLRLDRTPLSRMSNAEPCHASPDTENLRPSLEEYNKLSSKEKRQLRNKISARNFRNRRKGM</sequence>
<feature type="region of interest" description="Disordered" evidence="1">
    <location>
        <begin position="208"/>
        <end position="259"/>
    </location>
</feature>
<keyword evidence="4" id="KW-1185">Reference proteome</keyword>
<accession>A0AAF0E4B2</accession>
<dbReference type="AlphaFoldDB" id="A0AAF0E4B2"/>
<evidence type="ECO:0000259" key="2">
    <source>
        <dbReference type="PROSITE" id="PS00036"/>
    </source>
</evidence>
<evidence type="ECO:0000256" key="1">
    <source>
        <dbReference type="SAM" id="MobiDB-lite"/>
    </source>
</evidence>
<dbReference type="PROSITE" id="PS00036">
    <property type="entry name" value="BZIP_BASIC"/>
    <property type="match status" value="1"/>
</dbReference>
<dbReference type="Proteomes" id="UP001214603">
    <property type="component" value="Chromosome 7"/>
</dbReference>
<dbReference type="InterPro" id="IPR004827">
    <property type="entry name" value="bZIP"/>
</dbReference>
<reference evidence="3" key="1">
    <citation type="submission" date="2023-03" db="EMBL/GenBank/DDBJ databases">
        <title>Mating type loci evolution in Malassezia.</title>
        <authorList>
            <person name="Coelho M.A."/>
        </authorList>
    </citation>
    <scope>NUCLEOTIDE SEQUENCE</scope>
    <source>
        <strain evidence="3">CBS 7876</strain>
    </source>
</reference>
<dbReference type="EMBL" id="CP119940">
    <property type="protein sequence ID" value="WFD04184.1"/>
    <property type="molecule type" value="Genomic_DNA"/>
</dbReference>
<feature type="compositionally biased region" description="Basic and acidic residues" evidence="1">
    <location>
        <begin position="228"/>
        <end position="242"/>
    </location>
</feature>
<organism evidence="3 4">
    <name type="scientific">Malassezia obtusa</name>
    <dbReference type="NCBI Taxonomy" id="76774"/>
    <lineage>
        <taxon>Eukaryota</taxon>
        <taxon>Fungi</taxon>
        <taxon>Dikarya</taxon>
        <taxon>Basidiomycota</taxon>
        <taxon>Ustilaginomycotina</taxon>
        <taxon>Malasseziomycetes</taxon>
        <taxon>Malasseziales</taxon>
        <taxon>Malasseziaceae</taxon>
        <taxon>Malassezia</taxon>
    </lineage>
</organism>